<dbReference type="Proteomes" id="UP000594014">
    <property type="component" value="Chromosome"/>
</dbReference>
<proteinExistence type="predicted"/>
<dbReference type="EMBL" id="CP042469">
    <property type="protein sequence ID" value="QOX62367.1"/>
    <property type="molecule type" value="Genomic_DNA"/>
</dbReference>
<accession>A0ACD1A7X3</accession>
<gene>
    <name evidence="1" type="ORF">FRZ06_02835</name>
</gene>
<sequence length="171" mass="19752">MLYPNCTADLLGLKDVIVTRVENFNNQIHVWLESRLQMQVCPVCRHGTKRTHSYREQLVKDLPLQGLHCLLHVRKRRYYCPHCGTVFQERLSFLARYQRNTKRLTSKVLHDYSCEQSTASIAKRNGISTGTAIRIFDRVSYPLPKLPRVLSIDEFKGTQVGANFSAFSLIL</sequence>
<organism evidence="1 2">
    <name type="scientific">Anoxybacterium hadale</name>
    <dbReference type="NCBI Taxonomy" id="3408580"/>
    <lineage>
        <taxon>Bacteria</taxon>
        <taxon>Bacillati</taxon>
        <taxon>Bacillota</taxon>
        <taxon>Clostridia</taxon>
        <taxon>Peptostreptococcales</taxon>
        <taxon>Anaerovoracaceae</taxon>
        <taxon>Anoxybacterium</taxon>
    </lineage>
</organism>
<evidence type="ECO:0000313" key="1">
    <source>
        <dbReference type="EMBL" id="QOX62367.1"/>
    </source>
</evidence>
<reference evidence="1" key="1">
    <citation type="submission" date="2019-08" db="EMBL/GenBank/DDBJ databases">
        <title>Genome sequence of Clostridiales bacterium MT110.</title>
        <authorList>
            <person name="Cao J."/>
        </authorList>
    </citation>
    <scope>NUCLEOTIDE SEQUENCE</scope>
    <source>
        <strain evidence="1">MT110</strain>
    </source>
</reference>
<evidence type="ECO:0000313" key="2">
    <source>
        <dbReference type="Proteomes" id="UP000594014"/>
    </source>
</evidence>
<protein>
    <submittedName>
        <fullName evidence="1">Transposase</fullName>
    </submittedName>
</protein>
<name>A0ACD1A7X3_9FIRM</name>
<keyword evidence="2" id="KW-1185">Reference proteome</keyword>